<evidence type="ECO:0000313" key="8">
    <source>
        <dbReference type="EMBL" id="RAL47243.1"/>
    </source>
</evidence>
<evidence type="ECO:0000256" key="4">
    <source>
        <dbReference type="ARBA" id="ARBA00023163"/>
    </source>
</evidence>
<dbReference type="Pfam" id="PF05712">
    <property type="entry name" value="MRG"/>
    <property type="match status" value="1"/>
</dbReference>
<dbReference type="GO" id="GO:0000123">
    <property type="term" value="C:histone acetyltransferase complex"/>
    <property type="evidence" value="ECO:0007669"/>
    <property type="project" value="TreeGrafter"/>
</dbReference>
<evidence type="ECO:0000256" key="5">
    <source>
        <dbReference type="ARBA" id="ARBA00023242"/>
    </source>
</evidence>
<proteinExistence type="predicted"/>
<feature type="compositionally biased region" description="Pro residues" evidence="6">
    <location>
        <begin position="44"/>
        <end position="53"/>
    </location>
</feature>
<comment type="caution">
    <text evidence="8">The sequence shown here is derived from an EMBL/GenBank/DDBJ whole genome shotgun (WGS) entry which is preliminary data.</text>
</comment>
<organism evidence="8 9">
    <name type="scientific">Cuscuta australis</name>
    <dbReference type="NCBI Taxonomy" id="267555"/>
    <lineage>
        <taxon>Eukaryota</taxon>
        <taxon>Viridiplantae</taxon>
        <taxon>Streptophyta</taxon>
        <taxon>Embryophyta</taxon>
        <taxon>Tracheophyta</taxon>
        <taxon>Spermatophyta</taxon>
        <taxon>Magnoliopsida</taxon>
        <taxon>eudicotyledons</taxon>
        <taxon>Gunneridae</taxon>
        <taxon>Pentapetalae</taxon>
        <taxon>asterids</taxon>
        <taxon>lamiids</taxon>
        <taxon>Solanales</taxon>
        <taxon>Convolvulaceae</taxon>
        <taxon>Cuscuteae</taxon>
        <taxon>Cuscuta</taxon>
        <taxon>Cuscuta subgen. Grammica</taxon>
        <taxon>Cuscuta sect. Cleistogrammica</taxon>
    </lineage>
</organism>
<keyword evidence="5" id="KW-0539">Nucleus</keyword>
<dbReference type="InterPro" id="IPR038217">
    <property type="entry name" value="MRG_C_sf"/>
</dbReference>
<dbReference type="InterPro" id="IPR016197">
    <property type="entry name" value="Chromo-like_dom_sf"/>
</dbReference>
<feature type="compositionally biased region" description="Basic and acidic residues" evidence="6">
    <location>
        <begin position="1"/>
        <end position="13"/>
    </location>
</feature>
<dbReference type="PANTHER" id="PTHR10880:SF44">
    <property type="entry name" value="PROTEIN MRG2"/>
    <property type="match status" value="1"/>
</dbReference>
<dbReference type="SUPFAM" id="SSF54160">
    <property type="entry name" value="Chromo domain-like"/>
    <property type="match status" value="1"/>
</dbReference>
<dbReference type="AlphaFoldDB" id="A0A328DT79"/>
<dbReference type="SMART" id="SM00298">
    <property type="entry name" value="CHROMO"/>
    <property type="match status" value="1"/>
</dbReference>
<dbReference type="Gene3D" id="2.30.30.140">
    <property type="match status" value="1"/>
</dbReference>
<dbReference type="GO" id="GO:0048586">
    <property type="term" value="P:regulation of long-day photoperiodism, flowering"/>
    <property type="evidence" value="ECO:0007669"/>
    <property type="project" value="UniProtKB-ARBA"/>
</dbReference>
<feature type="domain" description="Chromo" evidence="7">
    <location>
        <begin position="57"/>
        <end position="127"/>
    </location>
</feature>
<dbReference type="InterPro" id="IPR008676">
    <property type="entry name" value="MRG"/>
</dbReference>
<feature type="region of interest" description="Disordered" evidence="6">
    <location>
        <begin position="131"/>
        <end position="160"/>
    </location>
</feature>
<dbReference type="InterPro" id="IPR026541">
    <property type="entry name" value="MRG_dom"/>
</dbReference>
<dbReference type="InterPro" id="IPR053820">
    <property type="entry name" value="MSL3_chromo-like"/>
</dbReference>
<reference evidence="8 9" key="1">
    <citation type="submission" date="2018-06" db="EMBL/GenBank/DDBJ databases">
        <title>The Genome of Cuscuta australis (Dodder) Provides Insight into the Evolution of Plant Parasitism.</title>
        <authorList>
            <person name="Liu H."/>
        </authorList>
    </citation>
    <scope>NUCLEOTIDE SEQUENCE [LARGE SCALE GENOMIC DNA]</scope>
    <source>
        <strain evidence="9">cv. Yunnan</strain>
        <tissue evidence="8">Vines</tissue>
    </source>
</reference>
<evidence type="ECO:0000259" key="7">
    <source>
        <dbReference type="SMART" id="SM00298"/>
    </source>
</evidence>
<keyword evidence="9" id="KW-1185">Reference proteome</keyword>
<protein>
    <recommendedName>
        <fullName evidence="7">Chromo domain-containing protein</fullName>
    </recommendedName>
</protein>
<dbReference type="InterPro" id="IPR000953">
    <property type="entry name" value="Chromo/chromo_shadow_dom"/>
</dbReference>
<keyword evidence="4" id="KW-0804">Transcription</keyword>
<keyword evidence="3" id="KW-0805">Transcription regulation</keyword>
<gene>
    <name evidence="8" type="ORF">DM860_013208</name>
</gene>
<dbReference type="Proteomes" id="UP000249390">
    <property type="component" value="Unassembled WGS sequence"/>
</dbReference>
<dbReference type="GO" id="GO:1990841">
    <property type="term" value="F:promoter-specific chromatin binding"/>
    <property type="evidence" value="ECO:0007669"/>
    <property type="project" value="UniProtKB-ARBA"/>
</dbReference>
<keyword evidence="2" id="KW-0156">Chromatin regulator</keyword>
<dbReference type="EMBL" id="NQVE01000115">
    <property type="protein sequence ID" value="RAL47243.1"/>
    <property type="molecule type" value="Genomic_DNA"/>
</dbReference>
<dbReference type="PIRSF" id="PIRSF038133">
    <property type="entry name" value="HAT_Nua4_EAF3/MRG15"/>
    <property type="match status" value="1"/>
</dbReference>
<name>A0A328DT79_9ASTE</name>
<dbReference type="Pfam" id="PF22732">
    <property type="entry name" value="MSL3_chromo-like"/>
    <property type="match status" value="1"/>
</dbReference>
<dbReference type="Gene3D" id="1.10.274.30">
    <property type="entry name" value="MRG domain"/>
    <property type="match status" value="1"/>
</dbReference>
<comment type="subcellular location">
    <subcellularLocation>
        <location evidence="1">Nucleus</location>
    </subcellularLocation>
</comment>
<accession>A0A328DT79</accession>
<evidence type="ECO:0000256" key="6">
    <source>
        <dbReference type="SAM" id="MobiDB-lite"/>
    </source>
</evidence>
<evidence type="ECO:0000313" key="9">
    <source>
        <dbReference type="Proteomes" id="UP000249390"/>
    </source>
</evidence>
<sequence length="331" mass="38003">MDNFEEKPLETRNKGNSKTPVTDNSATVSDYDGAATATDSTSSSPPPPLPSPEVSPFHVGEKVITFHWDRPYAARIQRAEFGMKQWKYFIHYLGWNKSWDEWLPPEQLVKFTKENMQMLEEVCKENDMNMNEMAQGGPQARQQISRGPHGKKRKSNDVQKGKGVLPSEKLLLNIQIPHQLKKQLVDDCEFVMHLGKLVLLPRSPTVDGLLSQYSDYRLQKDGMISDSLREILSGLQRYFDKALYALLLYKNEREQYQEVITGVTYPSFVYGAEHLLRLFVKLPEMLRHANIEEETVTVLRQELQDFLRFLLKSQTSFFSSTYVDAKGSSAC</sequence>
<feature type="region of interest" description="Disordered" evidence="6">
    <location>
        <begin position="1"/>
        <end position="56"/>
    </location>
</feature>
<evidence type="ECO:0000256" key="1">
    <source>
        <dbReference type="ARBA" id="ARBA00004123"/>
    </source>
</evidence>
<dbReference type="PROSITE" id="PS51640">
    <property type="entry name" value="MRG"/>
    <property type="match status" value="1"/>
</dbReference>
<dbReference type="GO" id="GO:0006325">
    <property type="term" value="P:chromatin organization"/>
    <property type="evidence" value="ECO:0007669"/>
    <property type="project" value="UniProtKB-KW"/>
</dbReference>
<dbReference type="FunFam" id="1.10.274.30:FF:000005">
    <property type="entry name" value="Chromatin modification-related protein EAF3"/>
    <property type="match status" value="1"/>
</dbReference>
<feature type="compositionally biased region" description="Polar residues" evidence="6">
    <location>
        <begin position="14"/>
        <end position="28"/>
    </location>
</feature>
<dbReference type="GO" id="GO:0005634">
    <property type="term" value="C:nucleus"/>
    <property type="evidence" value="ECO:0007669"/>
    <property type="project" value="UniProtKB-SubCell"/>
</dbReference>
<evidence type="ECO:0000256" key="3">
    <source>
        <dbReference type="ARBA" id="ARBA00023015"/>
    </source>
</evidence>
<evidence type="ECO:0000256" key="2">
    <source>
        <dbReference type="ARBA" id="ARBA00022853"/>
    </source>
</evidence>
<dbReference type="GO" id="GO:0006355">
    <property type="term" value="P:regulation of DNA-templated transcription"/>
    <property type="evidence" value="ECO:0007669"/>
    <property type="project" value="InterPro"/>
</dbReference>
<dbReference type="PANTHER" id="PTHR10880">
    <property type="entry name" value="MORTALITY FACTOR 4-LIKE PROTEIN"/>
    <property type="match status" value="1"/>
</dbReference>